<dbReference type="Gene3D" id="3.40.50.2020">
    <property type="match status" value="1"/>
</dbReference>
<dbReference type="PANTHER" id="PTHR43864:SF1">
    <property type="entry name" value="XANTHINE PHOSPHORIBOSYLTRANSFERASE"/>
    <property type="match status" value="1"/>
</dbReference>
<dbReference type="GO" id="GO:0046110">
    <property type="term" value="P:xanthine metabolic process"/>
    <property type="evidence" value="ECO:0007669"/>
    <property type="project" value="InterPro"/>
</dbReference>
<protein>
    <recommendedName>
        <fullName evidence="5">Phosphoribosyltransferase domain-containing protein</fullName>
    </recommendedName>
</protein>
<accession>A0A381S8B0</accession>
<dbReference type="CDD" id="cd06223">
    <property type="entry name" value="PRTases_typeI"/>
    <property type="match status" value="1"/>
</dbReference>
<keyword evidence="4" id="KW-0660">Purine salvage</keyword>
<dbReference type="InterPro" id="IPR010079">
    <property type="entry name" value="Xanthine_PRibTrfase"/>
</dbReference>
<organism evidence="6">
    <name type="scientific">marine metagenome</name>
    <dbReference type="NCBI Taxonomy" id="408172"/>
    <lineage>
        <taxon>unclassified sequences</taxon>
        <taxon>metagenomes</taxon>
        <taxon>ecological metagenomes</taxon>
    </lineage>
</organism>
<evidence type="ECO:0000256" key="3">
    <source>
        <dbReference type="ARBA" id="ARBA00022679"/>
    </source>
</evidence>
<dbReference type="GO" id="GO:0006166">
    <property type="term" value="P:purine ribonucleoside salvage"/>
    <property type="evidence" value="ECO:0007669"/>
    <property type="project" value="UniProtKB-KW"/>
</dbReference>
<name>A0A381S8B0_9ZZZZ</name>
<dbReference type="InterPro" id="IPR029057">
    <property type="entry name" value="PRTase-like"/>
</dbReference>
<proteinExistence type="predicted"/>
<dbReference type="InterPro" id="IPR050118">
    <property type="entry name" value="Pur/Pyrimidine_PRTase"/>
</dbReference>
<reference evidence="6" key="1">
    <citation type="submission" date="2018-05" db="EMBL/GenBank/DDBJ databases">
        <authorList>
            <person name="Lanie J.A."/>
            <person name="Ng W.-L."/>
            <person name="Kazmierczak K.M."/>
            <person name="Andrzejewski T.M."/>
            <person name="Davidsen T.M."/>
            <person name="Wayne K.J."/>
            <person name="Tettelin H."/>
            <person name="Glass J.I."/>
            <person name="Rusch D."/>
            <person name="Podicherti R."/>
            <person name="Tsui H.-C.T."/>
            <person name="Winkler M.E."/>
        </authorList>
    </citation>
    <scope>NUCLEOTIDE SEQUENCE</scope>
</reference>
<feature type="domain" description="Phosphoribosyltransferase" evidence="5">
    <location>
        <begin position="69"/>
        <end position="179"/>
    </location>
</feature>
<dbReference type="SUPFAM" id="SSF53271">
    <property type="entry name" value="PRTase-like"/>
    <property type="match status" value="1"/>
</dbReference>
<evidence type="ECO:0000256" key="4">
    <source>
        <dbReference type="ARBA" id="ARBA00022726"/>
    </source>
</evidence>
<evidence type="ECO:0000256" key="2">
    <source>
        <dbReference type="ARBA" id="ARBA00022676"/>
    </source>
</evidence>
<gene>
    <name evidence="6" type="ORF">METZ01_LOCUS51331</name>
</gene>
<dbReference type="GO" id="GO:0016763">
    <property type="term" value="F:pentosyltransferase activity"/>
    <property type="evidence" value="ECO:0007669"/>
    <property type="project" value="InterPro"/>
</dbReference>
<dbReference type="NCBIfam" id="TIGR01744">
    <property type="entry name" value="XPRTase"/>
    <property type="match status" value="1"/>
</dbReference>
<evidence type="ECO:0000259" key="5">
    <source>
        <dbReference type="Pfam" id="PF00156"/>
    </source>
</evidence>
<dbReference type="Pfam" id="PF00156">
    <property type="entry name" value="Pribosyltran"/>
    <property type="match status" value="1"/>
</dbReference>
<dbReference type="PANTHER" id="PTHR43864">
    <property type="entry name" value="HYPOXANTHINE/GUANINE PHOSPHORIBOSYLTRANSFERASE"/>
    <property type="match status" value="1"/>
</dbReference>
<keyword evidence="3" id="KW-0808">Transferase</keyword>
<dbReference type="AlphaFoldDB" id="A0A381S8B0"/>
<dbReference type="EMBL" id="UINC01002608">
    <property type="protein sequence ID" value="SUZ98477.1"/>
    <property type="molecule type" value="Genomic_DNA"/>
</dbReference>
<evidence type="ECO:0000256" key="1">
    <source>
        <dbReference type="ARBA" id="ARBA00022490"/>
    </source>
</evidence>
<sequence length="204" mass="21894">MFHAAVLTWRGKDMQELIDKITNEGVHVGGGIVKLDSFLNHQVEPGLTLRMAVELCSQFQACGIDLVTKVVTAEVSGIPVALGVASTFGAELIYARKSRSALMTGTYYVAEAISRTQGAHTDLMVDRRFLGPDDCVLIIDDFLATGSTLSALVRLVRESQANLAGIGCVIEKPAEGGREVLSDVDAPILTLATIEFVGDHMKVY</sequence>
<keyword evidence="1" id="KW-0963">Cytoplasm</keyword>
<evidence type="ECO:0000313" key="6">
    <source>
        <dbReference type="EMBL" id="SUZ98477.1"/>
    </source>
</evidence>
<dbReference type="InterPro" id="IPR000836">
    <property type="entry name" value="PRTase_dom"/>
</dbReference>
<keyword evidence="2" id="KW-0328">Glycosyltransferase</keyword>